<dbReference type="NCBIfam" id="TIGR04131">
    <property type="entry name" value="Bac_Flav_CTERM"/>
    <property type="match status" value="1"/>
</dbReference>
<dbReference type="Pfam" id="PF13585">
    <property type="entry name" value="CHU_C"/>
    <property type="match status" value="1"/>
</dbReference>
<sequence length="1985" mass="210052">MRYLYLVFGLLCGASAFAQTSNSTTFILPDVEGDNNAEVCLPVTAINFSSGVEFSFALQWTPPQDGGALTFNRVDLSNSALPNLDMDDFNLTDYVAAGLITVQWGNYENGESCEDRDGTVTLDDGEILFEVCFQVSGAIATNHPVEFFNLPDDPFTAEDESVDIIFNKPPQCNTGNDAFPGNSGGSVTVGVKPFKVTVEEPDGIFLPGDVVCMDVVTESGFENIKAFQVGLNFDSTILRSVSVDVNTSLPQHSNSTYQLYEGTSVFGVWAPFGVAAQNLPEGTTLFTACFEVIGECAERTDVIVDDVEIINPSTGGTFRAFLEATSEANPNDVVIPVIGDGFRFIIDNCNPDGFDVVVDCPDVEVNFGDTEVCVLFRAGDDFSRMTDIDYLINWDPTVLEFDRVDQRNPTMNIDAGNNGDFEYDRTGDGVLGFDWSANGSSFVNLNEGDVTFAVCFNAIGFGGTSPIVISDWRNEIESRDGFFDGLNPTNCAVTVQQPDGVAVSFEDEGFTSTADNCTDITVTGFSEVTGFTLYVFAPDGTLDYRSFTSVIPGVTAVEISPGLLQLTYPAGSPEITIPDGGVLGTTCYRAQETAAPGDCTEFGLADPTFIGSMVFTTESGTNSVEVEAFNAEACVLFPNGFGLIVGDAEGVINDELCVPVSVTRFTDVTRVAAAFEFDQMALSYESVTLNGNWPGLTITDFEISNAGLGVINLNWSSPTPVGEFIADLDTVQVFEICFTTGAEDGCTEVEPVDGSVPAVVTAAGEGSIIYRTGEVCLMDRLELISITAVDASCAGEDDGMIIYEVAPRPNNEDITIRTDNPVRFSSDGTVGGLLPGVTNYVLYNASGSVRLEGSITIGVNPDNAAVADAGDDGQLSCGENPSALINGRNIIGETYSLFIVNSDGVSTRFVSDGDVNGGSFVTLVNDPGTYIVEVTSEAGCTDRDTVIIAPASNPIADANDDGDVAINCEPGGTMLTCDGSSEGNNVTYLWERVTIMGEVIAAVGNTCTVNVTDPGRYRLTVTFADLGCSETDMVIVSDENDLPNSTLSGQEQLNCDGSPAVLSVGPAEENVVYTWTQLGSNAPISAGPTYTTDQLGTYVVLLQDTTTACTVSDTVEVIPSVGVPSVTFPADQTISCNPDTTVLQASYTNTVDGSTRYAWSSDDGGRVVITDLSLPNPRITRAGTYKVVISNGACRDSATVTVGEPALPRVRAGDDDTLLCTEDYQLTGDAMSLSGNSVSYQWFSEGVPVPMGSAASVVVNQPGTYVLEATDEVTGCVGMDSVVLLAPTGFPEYTLADTIGGLGCDPTTVTLRIQGESVAGYDLVWTDPLGVEIGTTSTVSTGEPGTHFISVTNPASGCSVVDSVIVIDDGTDTPFVSFRQNTLDITCESGRAIIDASGSSQGSNIEYIWSNVTDGEEPATQNNDTLRVGTAGTYRLTVVNLVSQCSSSRDVVVTDSRVFPEVEAVEGMTLDCDLRMTTIGINILDQPNDYTIQWTGGNPDVVLPRDTNRIVITEGGTYNAVVINPTTSCVTIVPIQVEDLIDSIATLSIMEPDSFDCNNTTITIDASETELNNADPSGIVWSSFDGNNITPASGSLIVSVDGPGDYELAVTDISGCTIRDTVTVVAANDTPFAQAGEPQEIECGEMLQLDGSGSTPDPVPGILYEWTASNGGNILEGGENSVMPFVDAPGTYTLVVSNLNNGCADTSVTTVTLSTQTAADAGNDRTSCDPTVVVTGNLPGGTTGEWTAFNDENSTWSAEGDMATVTEIGDGLSLVWTLSAGLGCENYSADTVFVGPEETPVANDDVLTLGGDDNIGTIDLKDNDQRTGTVTINLLNEPAFGEVLSNLNGEITFEAPIGFNGETTIDYEICSTICDNLCSQATLTIFSDADGTEPTVYNAITPNGDGMNEQFIFTKLQRNPEDFPDNELIIFNRWGDIIYEAKPYNNDWTGENNSGGMVPEGTYYYILRLNVGEGDIIRGDVTVIR</sequence>
<proteinExistence type="predicted"/>
<name>A0A5C7FYJ9_9BACT</name>
<dbReference type="Proteomes" id="UP000321907">
    <property type="component" value="Unassembled WGS sequence"/>
</dbReference>
<dbReference type="InterPro" id="IPR026341">
    <property type="entry name" value="T9SS_type_B"/>
</dbReference>
<evidence type="ECO:0000256" key="1">
    <source>
        <dbReference type="SAM" id="SignalP"/>
    </source>
</evidence>
<dbReference type="InterPro" id="IPR013783">
    <property type="entry name" value="Ig-like_fold"/>
</dbReference>
<evidence type="ECO:0000313" key="3">
    <source>
        <dbReference type="Proteomes" id="UP000321907"/>
    </source>
</evidence>
<dbReference type="InterPro" id="IPR035986">
    <property type="entry name" value="PKD_dom_sf"/>
</dbReference>
<gene>
    <name evidence="2" type="ORF">FUA23_00390</name>
</gene>
<organism evidence="2 3">
    <name type="scientific">Neolewinella aurantiaca</name>
    <dbReference type="NCBI Taxonomy" id="2602767"/>
    <lineage>
        <taxon>Bacteria</taxon>
        <taxon>Pseudomonadati</taxon>
        <taxon>Bacteroidota</taxon>
        <taxon>Saprospiria</taxon>
        <taxon>Saprospirales</taxon>
        <taxon>Lewinellaceae</taxon>
        <taxon>Neolewinella</taxon>
    </lineage>
</organism>
<dbReference type="Pfam" id="PF17963">
    <property type="entry name" value="Big_9"/>
    <property type="match status" value="1"/>
</dbReference>
<accession>A0A5C7FYJ9</accession>
<comment type="caution">
    <text evidence="2">The sequence shown here is derived from an EMBL/GenBank/DDBJ whole genome shotgun (WGS) entry which is preliminary data.</text>
</comment>
<dbReference type="RefSeq" id="WP_147928717.1">
    <property type="nucleotide sequence ID" value="NZ_VOXD01000001.1"/>
</dbReference>
<feature type="chain" id="PRO_5022790386" evidence="1">
    <location>
        <begin position="19"/>
        <end position="1985"/>
    </location>
</feature>
<dbReference type="GO" id="GO:0030246">
    <property type="term" value="F:carbohydrate binding"/>
    <property type="evidence" value="ECO:0007669"/>
    <property type="project" value="InterPro"/>
</dbReference>
<keyword evidence="3" id="KW-1185">Reference proteome</keyword>
<keyword evidence="1" id="KW-0732">Signal</keyword>
<dbReference type="OrthoDB" id="9765926at2"/>
<dbReference type="SUPFAM" id="SSF49384">
    <property type="entry name" value="Carbohydrate-binding domain"/>
    <property type="match status" value="1"/>
</dbReference>
<dbReference type="InterPro" id="IPR008965">
    <property type="entry name" value="CBM2/CBM3_carb-bd_dom_sf"/>
</dbReference>
<feature type="signal peptide" evidence="1">
    <location>
        <begin position="1"/>
        <end position="18"/>
    </location>
</feature>
<dbReference type="Gene3D" id="2.60.40.680">
    <property type="match status" value="3"/>
</dbReference>
<dbReference type="Gene3D" id="2.60.40.10">
    <property type="entry name" value="Immunoglobulins"/>
    <property type="match status" value="2"/>
</dbReference>
<dbReference type="SUPFAM" id="SSF49299">
    <property type="entry name" value="PKD domain"/>
    <property type="match status" value="1"/>
</dbReference>
<dbReference type="EMBL" id="VOXD01000001">
    <property type="protein sequence ID" value="TXF91676.1"/>
    <property type="molecule type" value="Genomic_DNA"/>
</dbReference>
<protein>
    <submittedName>
        <fullName evidence="2">T9SS type B sorting domain-containing protein</fullName>
    </submittedName>
</protein>
<evidence type="ECO:0000313" key="2">
    <source>
        <dbReference type="EMBL" id="TXF91676.1"/>
    </source>
</evidence>
<reference evidence="2 3" key="1">
    <citation type="submission" date="2019-08" db="EMBL/GenBank/DDBJ databases">
        <title>Lewinella sp. strain SSH13 Genome sequencing and assembly.</title>
        <authorList>
            <person name="Kim I."/>
        </authorList>
    </citation>
    <scope>NUCLEOTIDE SEQUENCE [LARGE SCALE GENOMIC DNA]</scope>
    <source>
        <strain evidence="2 3">SSH13</strain>
    </source>
</reference>